<dbReference type="AlphaFoldDB" id="T1FWJ1"/>
<protein>
    <submittedName>
        <fullName evidence="1 2">Uncharacterized protein</fullName>
    </submittedName>
</protein>
<organism evidence="2 3">
    <name type="scientific">Helobdella robusta</name>
    <name type="common">Californian leech</name>
    <dbReference type="NCBI Taxonomy" id="6412"/>
    <lineage>
        <taxon>Eukaryota</taxon>
        <taxon>Metazoa</taxon>
        <taxon>Spiralia</taxon>
        <taxon>Lophotrochozoa</taxon>
        <taxon>Annelida</taxon>
        <taxon>Clitellata</taxon>
        <taxon>Hirudinea</taxon>
        <taxon>Rhynchobdellida</taxon>
        <taxon>Glossiphoniidae</taxon>
        <taxon>Helobdella</taxon>
    </lineage>
</organism>
<dbReference type="InParanoid" id="T1FWJ1"/>
<accession>T1FWJ1</accession>
<dbReference type="Proteomes" id="UP000015101">
    <property type="component" value="Unassembled WGS sequence"/>
</dbReference>
<reference evidence="2" key="3">
    <citation type="submission" date="2015-06" db="UniProtKB">
        <authorList>
            <consortium name="EnsemblMetazoa"/>
        </authorList>
    </citation>
    <scope>IDENTIFICATION</scope>
</reference>
<sequence>MEIPKNPEYCCDPDEKKLDVIAIYRPGYATEYTDNFIWGSHLKHQQIKHQISCGASCSSYPKLSALYEGKTSVDKNRCEQCFQNYCSDDNDDSERTCDNNNNTITTESIGQNLEFISDNYDSLLRNSRLKRDENGNYIDPFKDLITTSSGRRLMYDPTHPDMIFPSQHSSELADTPNVYSFKSPIQHIPEIPWKKDLQWQAESVVGRWPTKMWKTWENVASCPVYDGHDDQCRYSKFKLLNWGLPKREGVLQGVSTPSKKLFLNFFMYLSKVSRVGRDLFGTKSGHCL</sequence>
<dbReference type="KEGG" id="hro:HELRODRAFT_194884"/>
<dbReference type="OrthoDB" id="6279124at2759"/>
<dbReference type="RefSeq" id="XP_009010742.1">
    <property type="nucleotide sequence ID" value="XM_009012494.1"/>
</dbReference>
<gene>
    <name evidence="2" type="primary">20213186</name>
    <name evidence="1" type="ORF">HELRODRAFT_194884</name>
</gene>
<dbReference type="EMBL" id="AMQM01008789">
    <property type="status" value="NOT_ANNOTATED_CDS"/>
    <property type="molecule type" value="Genomic_DNA"/>
</dbReference>
<reference evidence="1 3" key="2">
    <citation type="journal article" date="2013" name="Nature">
        <title>Insights into bilaterian evolution from three spiralian genomes.</title>
        <authorList>
            <person name="Simakov O."/>
            <person name="Marletaz F."/>
            <person name="Cho S.J."/>
            <person name="Edsinger-Gonzales E."/>
            <person name="Havlak P."/>
            <person name="Hellsten U."/>
            <person name="Kuo D.H."/>
            <person name="Larsson T."/>
            <person name="Lv J."/>
            <person name="Arendt D."/>
            <person name="Savage R."/>
            <person name="Osoegawa K."/>
            <person name="de Jong P."/>
            <person name="Grimwood J."/>
            <person name="Chapman J.A."/>
            <person name="Shapiro H."/>
            <person name="Aerts A."/>
            <person name="Otillar R.P."/>
            <person name="Terry A.Y."/>
            <person name="Boore J.L."/>
            <person name="Grigoriev I.V."/>
            <person name="Lindberg D.R."/>
            <person name="Seaver E.C."/>
            <person name="Weisblat D.A."/>
            <person name="Putnam N.H."/>
            <person name="Rokhsar D.S."/>
        </authorList>
    </citation>
    <scope>NUCLEOTIDE SEQUENCE</scope>
</reference>
<dbReference type="CTD" id="20213186"/>
<dbReference type="EnsemblMetazoa" id="HelroT194884">
    <property type="protein sequence ID" value="HelroP194884"/>
    <property type="gene ID" value="HelroG194884"/>
</dbReference>
<evidence type="ECO:0000313" key="1">
    <source>
        <dbReference type="EMBL" id="ESO11147.1"/>
    </source>
</evidence>
<dbReference type="HOGENOM" id="CLU_967332_0_0_1"/>
<keyword evidence="3" id="KW-1185">Reference proteome</keyword>
<reference evidence="3" key="1">
    <citation type="submission" date="2012-12" db="EMBL/GenBank/DDBJ databases">
        <authorList>
            <person name="Hellsten U."/>
            <person name="Grimwood J."/>
            <person name="Chapman J.A."/>
            <person name="Shapiro H."/>
            <person name="Aerts A."/>
            <person name="Otillar R.P."/>
            <person name="Terry A.Y."/>
            <person name="Boore J.L."/>
            <person name="Simakov O."/>
            <person name="Marletaz F."/>
            <person name="Cho S.-J."/>
            <person name="Edsinger-Gonzales E."/>
            <person name="Havlak P."/>
            <person name="Kuo D.-H."/>
            <person name="Larsson T."/>
            <person name="Lv J."/>
            <person name="Arendt D."/>
            <person name="Savage R."/>
            <person name="Osoegawa K."/>
            <person name="de Jong P."/>
            <person name="Lindberg D.R."/>
            <person name="Seaver E.C."/>
            <person name="Weisblat D.A."/>
            <person name="Putnam N.H."/>
            <person name="Grigoriev I.V."/>
            <person name="Rokhsar D.S."/>
        </authorList>
    </citation>
    <scope>NUCLEOTIDE SEQUENCE</scope>
</reference>
<proteinExistence type="predicted"/>
<evidence type="ECO:0000313" key="2">
    <source>
        <dbReference type="EnsemblMetazoa" id="HelroP194884"/>
    </source>
</evidence>
<dbReference type="GeneID" id="20213186"/>
<evidence type="ECO:0000313" key="3">
    <source>
        <dbReference type="Proteomes" id="UP000015101"/>
    </source>
</evidence>
<dbReference type="EMBL" id="KB095851">
    <property type="protein sequence ID" value="ESO11147.1"/>
    <property type="molecule type" value="Genomic_DNA"/>
</dbReference>
<name>T1FWJ1_HELRO</name>